<reference evidence="1 2" key="1">
    <citation type="submission" date="2020-08" db="EMBL/GenBank/DDBJ databases">
        <title>Sequencing the genomes of 1000 actinobacteria strains.</title>
        <authorList>
            <person name="Klenk H.-P."/>
        </authorList>
    </citation>
    <scope>NUCLEOTIDE SEQUENCE [LARGE SCALE GENOMIC DNA]</scope>
    <source>
        <strain evidence="1 2">DSM 102122</strain>
    </source>
</reference>
<name>A0A7W9GQW5_9ACTN</name>
<evidence type="ECO:0000313" key="2">
    <source>
        <dbReference type="Proteomes" id="UP000542813"/>
    </source>
</evidence>
<dbReference type="RefSeq" id="WP_184823003.1">
    <property type="nucleotide sequence ID" value="NZ_JACHMM010000001.1"/>
</dbReference>
<organism evidence="1 2">
    <name type="scientific">Jiangella mangrovi</name>
    <dbReference type="NCBI Taxonomy" id="1524084"/>
    <lineage>
        <taxon>Bacteria</taxon>
        <taxon>Bacillati</taxon>
        <taxon>Actinomycetota</taxon>
        <taxon>Actinomycetes</taxon>
        <taxon>Jiangellales</taxon>
        <taxon>Jiangellaceae</taxon>
        <taxon>Jiangella</taxon>
    </lineage>
</organism>
<dbReference type="EMBL" id="JACHMM010000001">
    <property type="protein sequence ID" value="MBB5788373.1"/>
    <property type="molecule type" value="Genomic_DNA"/>
</dbReference>
<sequence length="62" mass="6469">MTATSSDHPAYSAGPAASVAELFRDVPVVTSADDLAQDGVFDDGEVELFLAHLATMRRAGFA</sequence>
<accession>A0A7W9GQW5</accession>
<proteinExistence type="predicted"/>
<protein>
    <submittedName>
        <fullName evidence="1">Uncharacterized protein</fullName>
    </submittedName>
</protein>
<dbReference type="AlphaFoldDB" id="A0A7W9GQW5"/>
<evidence type="ECO:0000313" key="1">
    <source>
        <dbReference type="EMBL" id="MBB5788373.1"/>
    </source>
</evidence>
<dbReference type="Proteomes" id="UP000542813">
    <property type="component" value="Unassembled WGS sequence"/>
</dbReference>
<comment type="caution">
    <text evidence="1">The sequence shown here is derived from an EMBL/GenBank/DDBJ whole genome shotgun (WGS) entry which is preliminary data.</text>
</comment>
<gene>
    <name evidence="1" type="ORF">HD601_002948</name>
</gene>
<keyword evidence="2" id="KW-1185">Reference proteome</keyword>